<gene>
    <name evidence="6" type="ORF">F1609_17780</name>
</gene>
<dbReference type="PANTHER" id="PTHR44688:SF16">
    <property type="entry name" value="DNA-BINDING TRANSCRIPTIONAL ACTIVATOR DEVR_DOSR"/>
    <property type="match status" value="1"/>
</dbReference>
<dbReference type="Pfam" id="PF00196">
    <property type="entry name" value="GerE"/>
    <property type="match status" value="1"/>
</dbReference>
<dbReference type="InterPro" id="IPR036388">
    <property type="entry name" value="WH-like_DNA-bd_sf"/>
</dbReference>
<evidence type="ECO:0000256" key="2">
    <source>
        <dbReference type="ARBA" id="ARBA00023125"/>
    </source>
</evidence>
<name>A0ABX0MDD6_9BURK</name>
<organism evidence="6 7">
    <name type="scientific">Massilia aquatica</name>
    <dbReference type="NCBI Taxonomy" id="2609000"/>
    <lineage>
        <taxon>Bacteria</taxon>
        <taxon>Pseudomonadati</taxon>
        <taxon>Pseudomonadota</taxon>
        <taxon>Betaproteobacteria</taxon>
        <taxon>Burkholderiales</taxon>
        <taxon>Oxalobacteraceae</taxon>
        <taxon>Telluria group</taxon>
        <taxon>Massilia</taxon>
    </lineage>
</organism>
<dbReference type="InterPro" id="IPR000792">
    <property type="entry name" value="Tscrpt_reg_LuxR_C"/>
</dbReference>
<evidence type="ECO:0000256" key="4">
    <source>
        <dbReference type="SAM" id="MobiDB-lite"/>
    </source>
</evidence>
<keyword evidence="3" id="KW-0804">Transcription</keyword>
<protein>
    <submittedName>
        <fullName evidence="6">Helix-turn-helix transcriptional regulator</fullName>
    </submittedName>
</protein>
<dbReference type="CDD" id="cd06170">
    <property type="entry name" value="LuxR_C_like"/>
    <property type="match status" value="1"/>
</dbReference>
<proteinExistence type="predicted"/>
<reference evidence="6 7" key="1">
    <citation type="submission" date="2019-09" db="EMBL/GenBank/DDBJ databases">
        <title>Taxonomy of Antarctic Massilia spp.: description of Massilia rubra sp. nov., Massilia aquatica sp. nov., Massilia mucilaginosa sp. nov., Massilia frigida sp. nov. isolated from streams, lakes and regoliths.</title>
        <authorList>
            <person name="Holochova P."/>
            <person name="Sedlacek I."/>
            <person name="Kralova S."/>
            <person name="Maslanova I."/>
            <person name="Busse H.-J."/>
            <person name="Stankova E."/>
            <person name="Vrbovska V."/>
            <person name="Kovarovic V."/>
            <person name="Bartak M."/>
            <person name="Svec P."/>
            <person name="Pantucek R."/>
        </authorList>
    </citation>
    <scope>NUCLEOTIDE SEQUENCE [LARGE SCALE GENOMIC DNA]</scope>
    <source>
        <strain evidence="6 7">CCM 8693</strain>
    </source>
</reference>
<evidence type="ECO:0000313" key="6">
    <source>
        <dbReference type="EMBL" id="NHZ42001.1"/>
    </source>
</evidence>
<dbReference type="Proteomes" id="UP000819052">
    <property type="component" value="Unassembled WGS sequence"/>
</dbReference>
<evidence type="ECO:0000313" key="7">
    <source>
        <dbReference type="Proteomes" id="UP000819052"/>
    </source>
</evidence>
<keyword evidence="2" id="KW-0238">DNA-binding</keyword>
<comment type="caution">
    <text evidence="6">The sequence shown here is derived from an EMBL/GenBank/DDBJ whole genome shotgun (WGS) entry which is preliminary data.</text>
</comment>
<dbReference type="PROSITE" id="PS00622">
    <property type="entry name" value="HTH_LUXR_1"/>
    <property type="match status" value="1"/>
</dbReference>
<feature type="region of interest" description="Disordered" evidence="4">
    <location>
        <begin position="1"/>
        <end position="27"/>
    </location>
</feature>
<dbReference type="PANTHER" id="PTHR44688">
    <property type="entry name" value="DNA-BINDING TRANSCRIPTIONAL ACTIVATOR DEVR_DOSR"/>
    <property type="match status" value="1"/>
</dbReference>
<keyword evidence="1" id="KW-0805">Transcription regulation</keyword>
<feature type="domain" description="HTH luxR-type" evidence="5">
    <location>
        <begin position="21"/>
        <end position="86"/>
    </location>
</feature>
<sequence length="86" mass="9245">MRCAGHGPAEVGARSAEFPQHGLPQSGLTPREAQVATLLLDGLTSKEIARRLNISDLTVRKHRENLLAKLGLVNTGQLIRLLLSAP</sequence>
<dbReference type="PROSITE" id="PS50043">
    <property type="entry name" value="HTH_LUXR_2"/>
    <property type="match status" value="1"/>
</dbReference>
<dbReference type="PRINTS" id="PR00038">
    <property type="entry name" value="HTHLUXR"/>
</dbReference>
<keyword evidence="7" id="KW-1185">Reference proteome</keyword>
<dbReference type="SMART" id="SM00421">
    <property type="entry name" value="HTH_LUXR"/>
    <property type="match status" value="1"/>
</dbReference>
<dbReference type="InterPro" id="IPR016032">
    <property type="entry name" value="Sig_transdc_resp-reg_C-effctor"/>
</dbReference>
<evidence type="ECO:0000259" key="5">
    <source>
        <dbReference type="PROSITE" id="PS50043"/>
    </source>
</evidence>
<dbReference type="Gene3D" id="1.10.10.10">
    <property type="entry name" value="Winged helix-like DNA-binding domain superfamily/Winged helix DNA-binding domain"/>
    <property type="match status" value="1"/>
</dbReference>
<evidence type="ECO:0000256" key="3">
    <source>
        <dbReference type="ARBA" id="ARBA00023163"/>
    </source>
</evidence>
<evidence type="ECO:0000256" key="1">
    <source>
        <dbReference type="ARBA" id="ARBA00023015"/>
    </source>
</evidence>
<dbReference type="EMBL" id="VVIW01000010">
    <property type="protein sequence ID" value="NHZ42001.1"/>
    <property type="molecule type" value="Genomic_DNA"/>
</dbReference>
<accession>A0ABX0MDD6</accession>
<dbReference type="SUPFAM" id="SSF46894">
    <property type="entry name" value="C-terminal effector domain of the bipartite response regulators"/>
    <property type="match status" value="1"/>
</dbReference>